<dbReference type="Gene3D" id="3.30.559.10">
    <property type="entry name" value="Chloramphenicol acetyltransferase-like domain"/>
    <property type="match status" value="1"/>
</dbReference>
<dbReference type="PROSITE" id="PS50075">
    <property type="entry name" value="CARRIER"/>
    <property type="match status" value="1"/>
</dbReference>
<dbReference type="PROSITE" id="PS00012">
    <property type="entry name" value="PHOSPHOPANTETHEINE"/>
    <property type="match status" value="1"/>
</dbReference>
<sequence>MSTADPREPRYRRRVSPAERLYLAGARPDRPLVIQLVVEGRGGLDPRTLERAVARACAALPGTRLVRRGQWVDSGRTPPVRRVAASATGAVDPNGPDLRRELPPDTGPTCEVLLATDGAGTARAVVFRAFHGVMDGRGVLLWAAGVFRALRGEPVPPAKDTLTDDALAARLGAVGRRPLLGPRWRSPLGGGPRAAGPGVVLRRPVDGRHPGLVARVAAAVAAGHGPSRFMVPVDLRRHAPEAASTGNLALPVFLDGRDGEPWQAWHGRLLRALAERREAVVGRAERALAALPVVGAAALLGLADSAMTRTGRYLSTAIISHLGAVDPADYSGGGFTASAVFSLPVHSPLVPFSVVAVESPGRTELTLACAATAAGPAQALLERIADTLAPDPLRAWAGNRTDRPRRGDATLVGLFAEQVAAAPDAVALTGPDGPTGYAELDSRADAVAAELAARGVGRGDVVGLLADRSVEAVAGLWGILKAGAAYLPLDPRHPDARIGWSLADARAALCLVRRGHAARVPAHTALVLDDLPRAGARPAPADAAGPDDLAYVIYTSGSTGRPKGVQVEHRSVVSYVTWARDRYRVDADTRFALFTSLAFDLTGTALLLPLVCGGSVALVPGEVGPATLRATVEEAGVNALKLTPAHLDLICRLGVRPAGFRVLVVGGEQLRGPVAAGAAEVFGPDCRIVNEYGPTEATIGCVAHDFDPAREGDAPAVPIGAPVGTTRVFLLDAERRPVPAGAEGELYLSGAQLARGYLRRPEEDRERFVRLADGTRAYRTGDLARLRPEGVLEFLGRADEQVKIRGHRVEPGEVAAVLEEHPGIARAHVAARGGPGGRRVLCAYAVPRPGGAAPREEELRAHLAARLPAAMVPAALVCVPDLPRTGNGKIDTAALPDPFTGGRAETAAPSAPPVDGLEAEVAAVWARVLGTGAHGIASEDDFHRLGGDSLSLLEMVAAVAAEVPGAGRAEDVLSGLGETAANPTLADVCRAVRRLGGGSGSGGRES</sequence>
<dbReference type="CDD" id="cd05930">
    <property type="entry name" value="A_NRPS"/>
    <property type="match status" value="1"/>
</dbReference>
<dbReference type="FunFam" id="3.40.50.980:FF:000001">
    <property type="entry name" value="Non-ribosomal peptide synthetase"/>
    <property type="match status" value="1"/>
</dbReference>
<keyword evidence="3" id="KW-0597">Phosphoprotein</keyword>
<dbReference type="GO" id="GO:0031177">
    <property type="term" value="F:phosphopantetheine binding"/>
    <property type="evidence" value="ECO:0007669"/>
    <property type="project" value="TreeGrafter"/>
</dbReference>
<dbReference type="GO" id="GO:0043041">
    <property type="term" value="P:amino acid activation for nonribosomal peptide biosynthetic process"/>
    <property type="evidence" value="ECO:0007669"/>
    <property type="project" value="TreeGrafter"/>
</dbReference>
<keyword evidence="6" id="KW-1185">Reference proteome</keyword>
<dbReference type="KEGG" id="thao:NI17_004930"/>
<dbReference type="InterPro" id="IPR006162">
    <property type="entry name" value="Ppantetheine_attach_site"/>
</dbReference>
<dbReference type="GO" id="GO:0005737">
    <property type="term" value="C:cytoplasm"/>
    <property type="evidence" value="ECO:0007669"/>
    <property type="project" value="TreeGrafter"/>
</dbReference>
<dbReference type="InterPro" id="IPR010071">
    <property type="entry name" value="AA_adenyl_dom"/>
</dbReference>
<gene>
    <name evidence="5" type="ORF">NI17_004930</name>
</gene>
<dbReference type="PANTHER" id="PTHR45527:SF1">
    <property type="entry name" value="FATTY ACID SYNTHASE"/>
    <property type="match status" value="1"/>
</dbReference>
<evidence type="ECO:0000256" key="1">
    <source>
        <dbReference type="ARBA" id="ARBA00001957"/>
    </source>
</evidence>
<dbReference type="InterPro" id="IPR025110">
    <property type="entry name" value="AMP-bd_C"/>
</dbReference>
<dbReference type="AlphaFoldDB" id="A0AA97LYX9"/>
<dbReference type="Gene3D" id="1.10.1200.10">
    <property type="entry name" value="ACP-like"/>
    <property type="match status" value="1"/>
</dbReference>
<dbReference type="PROSITE" id="PS00455">
    <property type="entry name" value="AMP_BINDING"/>
    <property type="match status" value="1"/>
</dbReference>
<comment type="cofactor">
    <cofactor evidence="1">
        <name>pantetheine 4'-phosphate</name>
        <dbReference type="ChEBI" id="CHEBI:47942"/>
    </cofactor>
</comment>
<dbReference type="Proteomes" id="UP000265719">
    <property type="component" value="Chromosome"/>
</dbReference>
<dbReference type="InterPro" id="IPR020845">
    <property type="entry name" value="AMP-binding_CS"/>
</dbReference>
<name>A0AA97LYX9_9ACTN</name>
<reference evidence="5" key="1">
    <citation type="submission" date="2020-10" db="EMBL/GenBank/DDBJ databases">
        <title>De novo genome project of the cellulose decomposer Thermobifida halotolerans type strain.</title>
        <authorList>
            <person name="Nagy I."/>
            <person name="Horvath B."/>
            <person name="Kukolya J."/>
            <person name="Nagy I."/>
            <person name="Orsini M."/>
        </authorList>
    </citation>
    <scope>NUCLEOTIDE SEQUENCE</scope>
    <source>
        <strain evidence="5">DSM 44931</strain>
    </source>
</reference>
<dbReference type="SUPFAM" id="SSF56801">
    <property type="entry name" value="Acetyl-CoA synthetase-like"/>
    <property type="match status" value="1"/>
</dbReference>
<dbReference type="InterPro" id="IPR045851">
    <property type="entry name" value="AMP-bd_C_sf"/>
</dbReference>
<dbReference type="Gene3D" id="3.30.300.30">
    <property type="match status" value="1"/>
</dbReference>
<evidence type="ECO:0000259" key="4">
    <source>
        <dbReference type="PROSITE" id="PS50075"/>
    </source>
</evidence>
<dbReference type="SUPFAM" id="SSF52777">
    <property type="entry name" value="CoA-dependent acyltransferases"/>
    <property type="match status" value="1"/>
</dbReference>
<dbReference type="EMBL" id="CP063196">
    <property type="protein sequence ID" value="UOE20566.1"/>
    <property type="molecule type" value="Genomic_DNA"/>
</dbReference>
<evidence type="ECO:0000256" key="2">
    <source>
        <dbReference type="ARBA" id="ARBA00022450"/>
    </source>
</evidence>
<proteinExistence type="predicted"/>
<accession>A0AA97LYX9</accession>
<dbReference type="Gene3D" id="2.30.38.10">
    <property type="entry name" value="Luciferase, Domain 3"/>
    <property type="match status" value="1"/>
</dbReference>
<evidence type="ECO:0000256" key="3">
    <source>
        <dbReference type="ARBA" id="ARBA00022553"/>
    </source>
</evidence>
<dbReference type="GO" id="GO:0044550">
    <property type="term" value="P:secondary metabolite biosynthetic process"/>
    <property type="evidence" value="ECO:0007669"/>
    <property type="project" value="TreeGrafter"/>
</dbReference>
<dbReference type="SUPFAM" id="SSF47336">
    <property type="entry name" value="ACP-like"/>
    <property type="match status" value="1"/>
</dbReference>
<dbReference type="InterPro" id="IPR009081">
    <property type="entry name" value="PP-bd_ACP"/>
</dbReference>
<dbReference type="Pfam" id="PF00550">
    <property type="entry name" value="PP-binding"/>
    <property type="match status" value="1"/>
</dbReference>
<keyword evidence="2" id="KW-0596">Phosphopantetheine</keyword>
<dbReference type="InterPro" id="IPR000873">
    <property type="entry name" value="AMP-dep_synth/lig_dom"/>
</dbReference>
<dbReference type="PRINTS" id="PR00154">
    <property type="entry name" value="AMPBINDING"/>
</dbReference>
<feature type="domain" description="Carrier" evidence="4">
    <location>
        <begin position="912"/>
        <end position="996"/>
    </location>
</feature>
<dbReference type="Pfam" id="PF00501">
    <property type="entry name" value="AMP-binding"/>
    <property type="match status" value="1"/>
</dbReference>
<dbReference type="Gene3D" id="3.40.50.980">
    <property type="match status" value="2"/>
</dbReference>
<dbReference type="RefSeq" id="WP_243597616.1">
    <property type="nucleotide sequence ID" value="NZ_CP063196.1"/>
</dbReference>
<dbReference type="InterPro" id="IPR036736">
    <property type="entry name" value="ACP-like_sf"/>
</dbReference>
<protein>
    <submittedName>
        <fullName evidence="5">Non-ribosomal peptide synthetase</fullName>
    </submittedName>
</protein>
<dbReference type="Pfam" id="PF13193">
    <property type="entry name" value="AMP-binding_C"/>
    <property type="match status" value="1"/>
</dbReference>
<evidence type="ECO:0000313" key="6">
    <source>
        <dbReference type="Proteomes" id="UP000265719"/>
    </source>
</evidence>
<dbReference type="InterPro" id="IPR023213">
    <property type="entry name" value="CAT-like_dom_sf"/>
</dbReference>
<evidence type="ECO:0000313" key="5">
    <source>
        <dbReference type="EMBL" id="UOE20566.1"/>
    </source>
</evidence>
<dbReference type="InterPro" id="IPR020459">
    <property type="entry name" value="AMP-binding"/>
</dbReference>
<organism evidence="5 6">
    <name type="scientific">Thermobifida halotolerans</name>
    <dbReference type="NCBI Taxonomy" id="483545"/>
    <lineage>
        <taxon>Bacteria</taxon>
        <taxon>Bacillati</taxon>
        <taxon>Actinomycetota</taxon>
        <taxon>Actinomycetes</taxon>
        <taxon>Streptosporangiales</taxon>
        <taxon>Nocardiopsidaceae</taxon>
        <taxon>Thermobifida</taxon>
    </lineage>
</organism>
<dbReference type="NCBIfam" id="TIGR01733">
    <property type="entry name" value="AA-adenyl-dom"/>
    <property type="match status" value="1"/>
</dbReference>
<dbReference type="PANTHER" id="PTHR45527">
    <property type="entry name" value="NONRIBOSOMAL PEPTIDE SYNTHETASE"/>
    <property type="match status" value="1"/>
</dbReference>